<sequence>MKEKRYLLLHSSLSSARQWQPLMALLDPEKCVALDLLGYGQAMTQAWPRRAVTLDEEQAALLKQLPSNWQDFSWHLIGHSYGGVNALKLAHDFPEAIASLSLYEPVAFFLLVGEERETALALMAEISASLDAGQPEKAAERFIDYWNQPGSFAALPERQQQAFTLGIHKVAADFHALMSASLNLDQLRQRITQPTLLMQGSFSQPTAHQVIQQLAASLSLSQVVEFQAGHMGAISHSHEVNERIIHFLSEQPKITSH</sequence>
<dbReference type="Gene3D" id="3.40.50.1820">
    <property type="entry name" value="alpha/beta hydrolase"/>
    <property type="match status" value="1"/>
</dbReference>
<dbReference type="EMBL" id="FOLH01000003">
    <property type="protein sequence ID" value="SFC16540.1"/>
    <property type="molecule type" value="Genomic_DNA"/>
</dbReference>
<accession>A0A1I1H5U7</accession>
<dbReference type="SUPFAM" id="SSF53474">
    <property type="entry name" value="alpha/beta-Hydrolases"/>
    <property type="match status" value="1"/>
</dbReference>
<gene>
    <name evidence="2" type="ORF">SAMN05660443_1695</name>
</gene>
<evidence type="ECO:0000313" key="2">
    <source>
        <dbReference type="EMBL" id="SFC16540.1"/>
    </source>
</evidence>
<dbReference type="OrthoDB" id="6117067at2"/>
<name>A0A1I1H5U7_9GAMM</name>
<dbReference type="PANTHER" id="PTHR43798">
    <property type="entry name" value="MONOACYLGLYCEROL LIPASE"/>
    <property type="match status" value="1"/>
</dbReference>
<dbReference type="PRINTS" id="PR00111">
    <property type="entry name" value="ABHYDROLASE"/>
</dbReference>
<dbReference type="InterPro" id="IPR029058">
    <property type="entry name" value="AB_hydrolase_fold"/>
</dbReference>
<organism evidence="2 3">
    <name type="scientific">Marinospirillum celere</name>
    <dbReference type="NCBI Taxonomy" id="1122252"/>
    <lineage>
        <taxon>Bacteria</taxon>
        <taxon>Pseudomonadati</taxon>
        <taxon>Pseudomonadota</taxon>
        <taxon>Gammaproteobacteria</taxon>
        <taxon>Oceanospirillales</taxon>
        <taxon>Oceanospirillaceae</taxon>
        <taxon>Marinospirillum</taxon>
    </lineage>
</organism>
<dbReference type="Pfam" id="PF12697">
    <property type="entry name" value="Abhydrolase_6"/>
    <property type="match status" value="1"/>
</dbReference>
<reference evidence="2 3" key="1">
    <citation type="submission" date="2016-10" db="EMBL/GenBank/DDBJ databases">
        <authorList>
            <person name="de Groot N.N."/>
        </authorList>
    </citation>
    <scope>NUCLEOTIDE SEQUENCE [LARGE SCALE GENOMIC DNA]</scope>
    <source>
        <strain evidence="2 3">DSM 18438</strain>
    </source>
</reference>
<evidence type="ECO:0000313" key="3">
    <source>
        <dbReference type="Proteomes" id="UP000199058"/>
    </source>
</evidence>
<dbReference type="AlphaFoldDB" id="A0A1I1H5U7"/>
<keyword evidence="3" id="KW-1185">Reference proteome</keyword>
<dbReference type="Proteomes" id="UP000199058">
    <property type="component" value="Unassembled WGS sequence"/>
</dbReference>
<protein>
    <submittedName>
        <fullName evidence="2">Pimeloyl-ACP methyl ester carboxylesterase</fullName>
    </submittedName>
</protein>
<dbReference type="STRING" id="1122252.SAMN05660443_1695"/>
<feature type="domain" description="AB hydrolase-1" evidence="1">
    <location>
        <begin position="7"/>
        <end position="242"/>
    </location>
</feature>
<dbReference type="RefSeq" id="WP_091961962.1">
    <property type="nucleotide sequence ID" value="NZ_FOLH01000003.1"/>
</dbReference>
<evidence type="ECO:0000259" key="1">
    <source>
        <dbReference type="Pfam" id="PF12697"/>
    </source>
</evidence>
<dbReference type="InterPro" id="IPR050266">
    <property type="entry name" value="AB_hydrolase_sf"/>
</dbReference>
<proteinExistence type="predicted"/>
<dbReference type="InterPro" id="IPR000073">
    <property type="entry name" value="AB_hydrolase_1"/>
</dbReference>